<keyword evidence="3" id="KW-1185">Reference proteome</keyword>
<evidence type="ECO:0000313" key="2">
    <source>
        <dbReference type="EMBL" id="MBG9378252.1"/>
    </source>
</evidence>
<sequence>MTKTHRKRHLQIWAILAVLLPAGIFVAWLSVPPEVNDRLLQPHQEVELPVILHTSYTNPSYNVEIRTNTDSSAFQLKWVNKQTLTYPTATIYKMPLHDTDIAHGLLVGRVEARGDNYFKLDASFKDRKDEAYGLVVYDFIHKHIIDTITF</sequence>
<evidence type="ECO:0000256" key="1">
    <source>
        <dbReference type="SAM" id="Phobius"/>
    </source>
</evidence>
<feature type="transmembrane region" description="Helical" evidence="1">
    <location>
        <begin position="12"/>
        <end position="31"/>
    </location>
</feature>
<dbReference type="Proteomes" id="UP000628448">
    <property type="component" value="Unassembled WGS sequence"/>
</dbReference>
<dbReference type="EMBL" id="JADWYR010000002">
    <property type="protein sequence ID" value="MBG9378252.1"/>
    <property type="molecule type" value="Genomic_DNA"/>
</dbReference>
<reference evidence="2" key="1">
    <citation type="submission" date="2020-11" db="EMBL/GenBank/DDBJ databases">
        <title>Bacterial whole genome sequence for Panacibacter sp. DH6.</title>
        <authorList>
            <person name="Le V."/>
            <person name="Ko S."/>
            <person name="Ahn C.-Y."/>
            <person name="Oh H.-M."/>
        </authorList>
    </citation>
    <scope>NUCLEOTIDE SEQUENCE</scope>
    <source>
        <strain evidence="2">DH6</strain>
    </source>
</reference>
<proteinExistence type="predicted"/>
<dbReference type="RefSeq" id="WP_196992293.1">
    <property type="nucleotide sequence ID" value="NZ_JADWYR010000002.1"/>
</dbReference>
<organism evidence="2 3">
    <name type="scientific">Panacibacter microcysteis</name>
    <dbReference type="NCBI Taxonomy" id="2793269"/>
    <lineage>
        <taxon>Bacteria</taxon>
        <taxon>Pseudomonadati</taxon>
        <taxon>Bacteroidota</taxon>
        <taxon>Chitinophagia</taxon>
        <taxon>Chitinophagales</taxon>
        <taxon>Chitinophagaceae</taxon>
        <taxon>Panacibacter</taxon>
    </lineage>
</organism>
<accession>A0A931GZL2</accession>
<keyword evidence="1" id="KW-1133">Transmembrane helix</keyword>
<keyword evidence="1" id="KW-0472">Membrane</keyword>
<name>A0A931GZL2_9BACT</name>
<gene>
    <name evidence="2" type="ORF">I5907_18580</name>
</gene>
<evidence type="ECO:0000313" key="3">
    <source>
        <dbReference type="Proteomes" id="UP000628448"/>
    </source>
</evidence>
<protein>
    <submittedName>
        <fullName evidence="2">Uncharacterized protein</fullName>
    </submittedName>
</protein>
<dbReference type="AlphaFoldDB" id="A0A931GZL2"/>
<keyword evidence="1" id="KW-0812">Transmembrane</keyword>
<comment type="caution">
    <text evidence="2">The sequence shown here is derived from an EMBL/GenBank/DDBJ whole genome shotgun (WGS) entry which is preliminary data.</text>
</comment>